<gene>
    <name evidence="1" type="ORF">CCAP1982_LOCUS3726</name>
</gene>
<dbReference type="AlphaFoldDB" id="A0A811UC28"/>
<protein>
    <submittedName>
        <fullName evidence="1">(Mediterranean fruit fly) hypothetical protein</fullName>
    </submittedName>
</protein>
<evidence type="ECO:0000313" key="1">
    <source>
        <dbReference type="EMBL" id="CAD6994995.1"/>
    </source>
</evidence>
<sequence length="58" mass="6749">INLTPWIFGFADDIDLAFDIEINKLRLIFGDKPTNINYMKIAEKVRFLLFKEVCNSIA</sequence>
<name>A0A811UC28_CERCA</name>
<dbReference type="Proteomes" id="UP000606786">
    <property type="component" value="Unassembled WGS sequence"/>
</dbReference>
<dbReference type="EMBL" id="CAJHJT010000001">
    <property type="protein sequence ID" value="CAD6994995.1"/>
    <property type="molecule type" value="Genomic_DNA"/>
</dbReference>
<keyword evidence="2" id="KW-1185">Reference proteome</keyword>
<evidence type="ECO:0000313" key="2">
    <source>
        <dbReference type="Proteomes" id="UP000606786"/>
    </source>
</evidence>
<organism evidence="1 2">
    <name type="scientific">Ceratitis capitata</name>
    <name type="common">Mediterranean fruit fly</name>
    <name type="synonym">Tephritis capitata</name>
    <dbReference type="NCBI Taxonomy" id="7213"/>
    <lineage>
        <taxon>Eukaryota</taxon>
        <taxon>Metazoa</taxon>
        <taxon>Ecdysozoa</taxon>
        <taxon>Arthropoda</taxon>
        <taxon>Hexapoda</taxon>
        <taxon>Insecta</taxon>
        <taxon>Pterygota</taxon>
        <taxon>Neoptera</taxon>
        <taxon>Endopterygota</taxon>
        <taxon>Diptera</taxon>
        <taxon>Brachycera</taxon>
        <taxon>Muscomorpha</taxon>
        <taxon>Tephritoidea</taxon>
        <taxon>Tephritidae</taxon>
        <taxon>Ceratitis</taxon>
        <taxon>Ceratitis</taxon>
    </lineage>
</organism>
<comment type="caution">
    <text evidence="1">The sequence shown here is derived from an EMBL/GenBank/DDBJ whole genome shotgun (WGS) entry which is preliminary data.</text>
</comment>
<feature type="non-terminal residue" evidence="1">
    <location>
        <position position="1"/>
    </location>
</feature>
<proteinExistence type="predicted"/>
<reference evidence="1" key="1">
    <citation type="submission" date="2020-11" db="EMBL/GenBank/DDBJ databases">
        <authorList>
            <person name="Whitehead M."/>
        </authorList>
    </citation>
    <scope>NUCLEOTIDE SEQUENCE</scope>
    <source>
        <strain evidence="1">EGII</strain>
    </source>
</reference>
<accession>A0A811UC28</accession>